<comment type="caution">
    <text evidence="2">The sequence shown here is derived from an EMBL/GenBank/DDBJ whole genome shotgun (WGS) entry which is preliminary data.</text>
</comment>
<reference evidence="2 3" key="1">
    <citation type="submission" date="2023-07" db="EMBL/GenBank/DDBJ databases">
        <title>Genomic Encyclopedia of Type Strains, Phase IV (KMG-IV): sequencing the most valuable type-strain genomes for metagenomic binning, comparative biology and taxonomic classification.</title>
        <authorList>
            <person name="Goeker M."/>
        </authorList>
    </citation>
    <scope>NUCLEOTIDE SEQUENCE [LARGE SCALE GENOMIC DNA]</scope>
    <source>
        <strain evidence="2 3">DSM 1111</strain>
    </source>
</reference>
<name>A0ABU0G6M2_9HYPH</name>
<dbReference type="Proteomes" id="UP001238496">
    <property type="component" value="Unassembled WGS sequence"/>
</dbReference>
<organism evidence="2 3">
    <name type="scientific">Peteryoungia aggregata LMG 23059</name>
    <dbReference type="NCBI Taxonomy" id="1368425"/>
    <lineage>
        <taxon>Bacteria</taxon>
        <taxon>Pseudomonadati</taxon>
        <taxon>Pseudomonadota</taxon>
        <taxon>Alphaproteobacteria</taxon>
        <taxon>Hyphomicrobiales</taxon>
        <taxon>Rhizobiaceae</taxon>
        <taxon>Peteryoungia</taxon>
    </lineage>
</organism>
<feature type="transmembrane region" description="Helical" evidence="1">
    <location>
        <begin position="181"/>
        <end position="202"/>
    </location>
</feature>
<protein>
    <submittedName>
        <fullName evidence="2">Uncharacterized protein</fullName>
    </submittedName>
</protein>
<feature type="transmembrane region" description="Helical" evidence="1">
    <location>
        <begin position="142"/>
        <end position="161"/>
    </location>
</feature>
<keyword evidence="1" id="KW-1133">Transmembrane helix</keyword>
<accession>A0ABU0G6M2</accession>
<proteinExistence type="predicted"/>
<keyword evidence="3" id="KW-1185">Reference proteome</keyword>
<feature type="transmembrane region" description="Helical" evidence="1">
    <location>
        <begin position="21"/>
        <end position="39"/>
    </location>
</feature>
<keyword evidence="1" id="KW-0472">Membrane</keyword>
<dbReference type="EMBL" id="JAUSUW010000005">
    <property type="protein sequence ID" value="MDQ0420995.1"/>
    <property type="molecule type" value="Genomic_DNA"/>
</dbReference>
<feature type="transmembrane region" description="Helical" evidence="1">
    <location>
        <begin position="110"/>
        <end position="135"/>
    </location>
</feature>
<evidence type="ECO:0000313" key="3">
    <source>
        <dbReference type="Proteomes" id="UP001238496"/>
    </source>
</evidence>
<dbReference type="RefSeq" id="WP_307372247.1">
    <property type="nucleotide sequence ID" value="NZ_JAUSUW010000005.1"/>
</dbReference>
<gene>
    <name evidence="2" type="ORF">J2045_002022</name>
</gene>
<feature type="transmembrane region" description="Helical" evidence="1">
    <location>
        <begin position="45"/>
        <end position="64"/>
    </location>
</feature>
<evidence type="ECO:0000256" key="1">
    <source>
        <dbReference type="SAM" id="Phobius"/>
    </source>
</evidence>
<feature type="transmembrane region" description="Helical" evidence="1">
    <location>
        <begin position="209"/>
        <end position="226"/>
    </location>
</feature>
<evidence type="ECO:0000313" key="2">
    <source>
        <dbReference type="EMBL" id="MDQ0420995.1"/>
    </source>
</evidence>
<feature type="transmembrane region" description="Helical" evidence="1">
    <location>
        <begin position="255"/>
        <end position="277"/>
    </location>
</feature>
<keyword evidence="1" id="KW-0812">Transmembrane</keyword>
<sequence length="289" mass="32274">MLEKLIDLLTSDKVDGAKLHIILILLGSIVVFFAEKIPLDVAERGVVQIAGFIVLIVGLGLLFISTVDRLFRVSTLGGLADGILSGLVASSFVSILFFAPSSQSNEEDFFLYRIFLVGVYGMLYGGLIGTFTVFFVSRTHNIYRFFSASLIFFVCFVWGVSSFVFPRMPVVESDPITMGEIYLMHVVYIVIFTAVHSKGVLIFKEFSRFDVYIGGSVALIFVLAGVKVNHVYPVGGFGDERIWSATFYVDYKPSYYLFGLAMVVMFMYASLSIVRIFHEFKMDKIEGVD</sequence>
<feature type="transmembrane region" description="Helical" evidence="1">
    <location>
        <begin position="76"/>
        <end position="98"/>
    </location>
</feature>